<feature type="region of interest" description="Disordered" evidence="1">
    <location>
        <begin position="601"/>
        <end position="695"/>
    </location>
</feature>
<organism evidence="2 3">
    <name type="scientific">Emergomyces africanus</name>
    <dbReference type="NCBI Taxonomy" id="1955775"/>
    <lineage>
        <taxon>Eukaryota</taxon>
        <taxon>Fungi</taxon>
        <taxon>Dikarya</taxon>
        <taxon>Ascomycota</taxon>
        <taxon>Pezizomycotina</taxon>
        <taxon>Eurotiomycetes</taxon>
        <taxon>Eurotiomycetidae</taxon>
        <taxon>Onygenales</taxon>
        <taxon>Ajellomycetaceae</taxon>
        <taxon>Emergomyces</taxon>
    </lineage>
</organism>
<comment type="caution">
    <text evidence="2">The sequence shown here is derived from an EMBL/GenBank/DDBJ whole genome shotgun (WGS) entry which is preliminary data.</text>
</comment>
<gene>
    <name evidence="2" type="ORF">ACJ72_04171</name>
</gene>
<feature type="compositionally biased region" description="Basic and acidic residues" evidence="1">
    <location>
        <begin position="648"/>
        <end position="659"/>
    </location>
</feature>
<name>A0A1B7NXI7_9EURO</name>
<proteinExistence type="predicted"/>
<feature type="compositionally biased region" description="Polar residues" evidence="1">
    <location>
        <begin position="92"/>
        <end position="103"/>
    </location>
</feature>
<feature type="region of interest" description="Disordered" evidence="1">
    <location>
        <begin position="515"/>
        <end position="558"/>
    </location>
</feature>
<protein>
    <recommendedName>
        <fullName evidence="4">Myb-like domain-containing protein</fullName>
    </recommendedName>
</protein>
<dbReference type="PANTHER" id="PTHR47807">
    <property type="entry name" value="PROTEIN TBF1"/>
    <property type="match status" value="1"/>
</dbReference>
<dbReference type="OrthoDB" id="5398572at2759"/>
<dbReference type="PANTHER" id="PTHR47807:SF1">
    <property type="entry name" value="PROTEIN TBF1"/>
    <property type="match status" value="1"/>
</dbReference>
<feature type="region of interest" description="Disordered" evidence="1">
    <location>
        <begin position="1"/>
        <end position="120"/>
    </location>
</feature>
<accession>A0A1B7NXI7</accession>
<feature type="compositionally biased region" description="Basic residues" evidence="1">
    <location>
        <begin position="1"/>
        <end position="26"/>
    </location>
</feature>
<feature type="region of interest" description="Disordered" evidence="1">
    <location>
        <begin position="447"/>
        <end position="480"/>
    </location>
</feature>
<dbReference type="GO" id="GO:0003691">
    <property type="term" value="F:double-stranded telomeric DNA binding"/>
    <property type="evidence" value="ECO:0007669"/>
    <property type="project" value="TreeGrafter"/>
</dbReference>
<evidence type="ECO:0000313" key="2">
    <source>
        <dbReference type="EMBL" id="OAX81486.1"/>
    </source>
</evidence>
<feature type="compositionally biased region" description="Polar residues" evidence="1">
    <location>
        <begin position="675"/>
        <end position="687"/>
    </location>
</feature>
<sequence>MSAHAQRKRISKHQPILRHSPRQTRSRSRELGGTYNAPATPSKSLIAQLSADESEDNTLYHSPTRHNRVGKRASKTGNNGELSPVFEKPRENATSSFNSNLTRQHSRRSERSVPESPVDHFNITGTTLLATDSEHEAREMDPTIMIEALPDLDTSAKNVLRVLAPRTFSLPGILKNFEVASFRARVKRIQETFDTQRKYFGGQHFIPVLAAVNMLPSLQHVPWYPDEFIQKANLAQFALDLIPLRGKISPFSEYYLSDLDDYFPTFFMSSFLLPEENGMKQPGQSALLAETFQLGLEIRTQRAIAELRSEQTSLEFVPDVVLDDIFTTTRNSENEVETLRGWEINGLHADSDDISDQFRDKVNERRESIRKYFDTDKSGPFVHFTPLESSFPWSQFVAQTAKWIRMRADEIDAQLESQTSLDEAVEMLQIEVDRRSSLDQEGIDSIRESTKSAPSANGAAHPEQADVQKPQEEDSTSKRQSVLSIGKGIFKSKAFVSHLMNLQARMGSSLASSAQAASNVGPSRSSGSHKASAQTFRQSATPAEPTRQTPQYASSLPSPSEIVKVAERHRLATASLRQKPTFKTPPAAFIDRQADAHRLSPIGSSQLSSGRSHQLIGRSKKRQAFEPEQSEGQSHEGPQSSDEDVFETDSRNIPVEKKRPSLAALTGRKRRRIETTPSGTQPRQSEATVRPLERLESCQDAPTEARSVESVGNVANITPVLTGSEMSRRVRKPGGGRIPWSVDECNQLKNLIIRYGPKWAKIKQVDDSLENPKLSLRDQVNLKDKARQMAVDYYKTGQPLPENFEKVALKTEDKRKLREIGITIFEDMPEAFD</sequence>
<feature type="compositionally biased region" description="Polar residues" evidence="1">
    <location>
        <begin position="520"/>
        <end position="558"/>
    </location>
</feature>
<feature type="compositionally biased region" description="Basic and acidic residues" evidence="1">
    <location>
        <begin position="463"/>
        <end position="477"/>
    </location>
</feature>
<feature type="compositionally biased region" description="Polar residues" evidence="1">
    <location>
        <begin position="630"/>
        <end position="640"/>
    </location>
</feature>
<dbReference type="InterPro" id="IPR052833">
    <property type="entry name" value="Telomeric_DNA-bd_trans-reg"/>
</dbReference>
<feature type="compositionally biased region" description="Polar residues" evidence="1">
    <location>
        <begin position="37"/>
        <end position="47"/>
    </location>
</feature>
<evidence type="ECO:0000256" key="1">
    <source>
        <dbReference type="SAM" id="MobiDB-lite"/>
    </source>
</evidence>
<evidence type="ECO:0000313" key="3">
    <source>
        <dbReference type="Proteomes" id="UP000091918"/>
    </source>
</evidence>
<feature type="compositionally biased region" description="Polar residues" evidence="1">
    <location>
        <begin position="602"/>
        <end position="612"/>
    </location>
</feature>
<keyword evidence="3" id="KW-1185">Reference proteome</keyword>
<dbReference type="EMBL" id="LGUA01000466">
    <property type="protein sequence ID" value="OAX81486.1"/>
    <property type="molecule type" value="Genomic_DNA"/>
</dbReference>
<dbReference type="AlphaFoldDB" id="A0A1B7NXI7"/>
<dbReference type="STRING" id="1658172.A0A1B7NXI7"/>
<dbReference type="Gene3D" id="1.10.10.60">
    <property type="entry name" value="Homeodomain-like"/>
    <property type="match status" value="1"/>
</dbReference>
<feature type="compositionally biased region" description="Basic residues" evidence="1">
    <location>
        <begin position="63"/>
        <end position="74"/>
    </location>
</feature>
<dbReference type="Proteomes" id="UP000091918">
    <property type="component" value="Unassembled WGS sequence"/>
</dbReference>
<evidence type="ECO:0008006" key="4">
    <source>
        <dbReference type="Google" id="ProtNLM"/>
    </source>
</evidence>
<reference evidence="2 3" key="1">
    <citation type="submission" date="2015-07" db="EMBL/GenBank/DDBJ databases">
        <title>Emmonsia species relationships and genome sequence.</title>
        <authorList>
            <person name="Cuomo C.A."/>
            <person name="Schwartz I.S."/>
            <person name="Kenyon C."/>
            <person name="de Hoog G.S."/>
            <person name="Govender N.P."/>
            <person name="Botha A."/>
            <person name="Moreno L."/>
            <person name="de Vries M."/>
            <person name="Munoz J.F."/>
            <person name="Stielow J.B."/>
        </authorList>
    </citation>
    <scope>NUCLEOTIDE SEQUENCE [LARGE SCALE GENOMIC DNA]</scope>
    <source>
        <strain evidence="2 3">CBS 136260</strain>
    </source>
</reference>
<dbReference type="GO" id="GO:0010833">
    <property type="term" value="P:telomere maintenance via telomere lengthening"/>
    <property type="evidence" value="ECO:0007669"/>
    <property type="project" value="TreeGrafter"/>
</dbReference>